<sequence>MRHGVVILPEHRWSRARLLWTRAEELGFDHAWTYDHLMWRWLRDEPWFGTIPTLTAAAAATSRISLGTMVASPSFRHPVPFAKELMTVDDISDGRLICGLGAGAGGYDDEVLGGQPLSPGERADRFAEFVACTDALLRQPETDFEGKYFTARGASTRPGCLQSPRVPFAIAATGPRGMRLAARYADIWVTAGPPGWSEPLPYSTAVPLLADHLRALDEACAEAGRDPSTLRRLVVTGAMIRGVLDSVASYQDACGLFGGIGFTDTVVHWPRSGFPYQGRTDVLEDIAVSVLNEKTGGRR</sequence>
<name>A0A9W6PAI0_9ACTN</name>
<evidence type="ECO:0000313" key="7">
    <source>
        <dbReference type="Proteomes" id="UP001165092"/>
    </source>
</evidence>
<protein>
    <submittedName>
        <fullName evidence="6">Luciferase</fullName>
    </submittedName>
</protein>
<dbReference type="GO" id="GO:0008726">
    <property type="term" value="F:alkanesulfonate monooxygenase activity"/>
    <property type="evidence" value="ECO:0007669"/>
    <property type="project" value="TreeGrafter"/>
</dbReference>
<comment type="caution">
    <text evidence="6">The sequence shown here is derived from an EMBL/GenBank/DDBJ whole genome shotgun (WGS) entry which is preliminary data.</text>
</comment>
<feature type="domain" description="Luciferase-like" evidence="5">
    <location>
        <begin position="2"/>
        <end position="233"/>
    </location>
</feature>
<dbReference type="AlphaFoldDB" id="A0A9W6PAI0"/>
<dbReference type="InterPro" id="IPR011251">
    <property type="entry name" value="Luciferase-like_dom"/>
</dbReference>
<accession>A0A9W6PAI0</accession>
<dbReference type="InterPro" id="IPR050172">
    <property type="entry name" value="SsuD_RutA_monooxygenase"/>
</dbReference>
<keyword evidence="7" id="KW-1185">Reference proteome</keyword>
<dbReference type="Proteomes" id="UP001165092">
    <property type="component" value="Unassembled WGS sequence"/>
</dbReference>
<gene>
    <name evidence="6" type="ORF">Nans01_43230</name>
</gene>
<dbReference type="GO" id="GO:0046306">
    <property type="term" value="P:alkanesulfonate catabolic process"/>
    <property type="evidence" value="ECO:0007669"/>
    <property type="project" value="TreeGrafter"/>
</dbReference>
<evidence type="ECO:0000256" key="4">
    <source>
        <dbReference type="ARBA" id="ARBA00023033"/>
    </source>
</evidence>
<evidence type="ECO:0000259" key="5">
    <source>
        <dbReference type="Pfam" id="PF00296"/>
    </source>
</evidence>
<keyword evidence="4" id="KW-0503">Monooxygenase</keyword>
<evidence type="ECO:0000256" key="2">
    <source>
        <dbReference type="ARBA" id="ARBA00022643"/>
    </source>
</evidence>
<dbReference type="EMBL" id="BSQG01000010">
    <property type="protein sequence ID" value="GLU49972.1"/>
    <property type="molecule type" value="Genomic_DNA"/>
</dbReference>
<dbReference type="PANTHER" id="PTHR42847">
    <property type="entry name" value="ALKANESULFONATE MONOOXYGENASE"/>
    <property type="match status" value="1"/>
</dbReference>
<dbReference type="PANTHER" id="PTHR42847:SF4">
    <property type="entry name" value="ALKANESULFONATE MONOOXYGENASE-RELATED"/>
    <property type="match status" value="1"/>
</dbReference>
<dbReference type="Pfam" id="PF00296">
    <property type="entry name" value="Bac_luciferase"/>
    <property type="match status" value="1"/>
</dbReference>
<evidence type="ECO:0000256" key="3">
    <source>
        <dbReference type="ARBA" id="ARBA00023002"/>
    </source>
</evidence>
<keyword evidence="3" id="KW-0560">Oxidoreductase</keyword>
<dbReference type="Gene3D" id="3.20.20.30">
    <property type="entry name" value="Luciferase-like domain"/>
    <property type="match status" value="1"/>
</dbReference>
<keyword evidence="2" id="KW-0288">FMN</keyword>
<keyword evidence="1" id="KW-0285">Flavoprotein</keyword>
<dbReference type="InterPro" id="IPR036661">
    <property type="entry name" value="Luciferase-like_sf"/>
</dbReference>
<reference evidence="6" key="1">
    <citation type="submission" date="2023-02" db="EMBL/GenBank/DDBJ databases">
        <title>Nocardiopsis ansamitocini NBRC 112285.</title>
        <authorList>
            <person name="Ichikawa N."/>
            <person name="Sato H."/>
            <person name="Tonouchi N."/>
        </authorList>
    </citation>
    <scope>NUCLEOTIDE SEQUENCE</scope>
    <source>
        <strain evidence="6">NBRC 112285</strain>
    </source>
</reference>
<dbReference type="SUPFAM" id="SSF51679">
    <property type="entry name" value="Bacterial luciferase-like"/>
    <property type="match status" value="1"/>
</dbReference>
<organism evidence="6 7">
    <name type="scientific">Nocardiopsis ansamitocini</name>
    <dbReference type="NCBI Taxonomy" id="1670832"/>
    <lineage>
        <taxon>Bacteria</taxon>
        <taxon>Bacillati</taxon>
        <taxon>Actinomycetota</taxon>
        <taxon>Actinomycetes</taxon>
        <taxon>Streptosporangiales</taxon>
        <taxon>Nocardiopsidaceae</taxon>
        <taxon>Nocardiopsis</taxon>
    </lineage>
</organism>
<evidence type="ECO:0000313" key="6">
    <source>
        <dbReference type="EMBL" id="GLU49972.1"/>
    </source>
</evidence>
<proteinExistence type="predicted"/>
<evidence type="ECO:0000256" key="1">
    <source>
        <dbReference type="ARBA" id="ARBA00022630"/>
    </source>
</evidence>